<evidence type="ECO:0000256" key="1">
    <source>
        <dbReference type="ARBA" id="ARBA00003800"/>
    </source>
</evidence>
<dbReference type="CDD" id="cd12173">
    <property type="entry name" value="PGDH_4"/>
    <property type="match status" value="1"/>
</dbReference>
<dbReference type="InterPro" id="IPR029009">
    <property type="entry name" value="ASB_dom_sf"/>
</dbReference>
<comment type="function">
    <text evidence="1">Catalyzes the reversible oxidation of 3-phospho-D-glycerate to 3-phosphonooxypyruvate, the first step of the phosphorylated L-serine biosynthesis pathway. Also catalyzes the reversible oxidation of 2-hydroxyglutarate to 2-oxoglutarate.</text>
</comment>
<dbReference type="PROSITE" id="PS00670">
    <property type="entry name" value="D_2_HYDROXYACID_DH_2"/>
    <property type="match status" value="1"/>
</dbReference>
<dbReference type="HOGENOM" id="CLU_019796_8_1_7"/>
<evidence type="ECO:0000256" key="7">
    <source>
        <dbReference type="ARBA" id="ARBA00023027"/>
    </source>
</evidence>
<comment type="pathway">
    <text evidence="2 11">Amino-acid biosynthesis; L-serine biosynthesis; L-serine from 3-phospho-D-glycerate: step 1/3.</text>
</comment>
<dbReference type="SUPFAM" id="SSF51735">
    <property type="entry name" value="NAD(P)-binding Rossmann-fold domains"/>
    <property type="match status" value="1"/>
</dbReference>
<protein>
    <recommendedName>
        <fullName evidence="4 11">D-3-phosphoglycerate dehydrogenase</fullName>
        <ecNumber evidence="11">1.1.1.95</ecNumber>
    </recommendedName>
</protein>
<dbReference type="InterPro" id="IPR006140">
    <property type="entry name" value="D-isomer_DH_NAD-bd"/>
</dbReference>
<evidence type="ECO:0000256" key="11">
    <source>
        <dbReference type="RuleBase" id="RU363003"/>
    </source>
</evidence>
<dbReference type="InterPro" id="IPR029752">
    <property type="entry name" value="D-isomer_DH_CS1"/>
</dbReference>
<dbReference type="InterPro" id="IPR050857">
    <property type="entry name" value="D-2-hydroxyacid_DH"/>
</dbReference>
<dbReference type="Pfam" id="PF19304">
    <property type="entry name" value="PGDH_inter"/>
    <property type="match status" value="1"/>
</dbReference>
<dbReference type="Gene3D" id="3.30.70.260">
    <property type="match status" value="1"/>
</dbReference>
<name>Q39ZV7_SYNC1</name>
<dbReference type="OrthoDB" id="9793626at2"/>
<evidence type="ECO:0000256" key="5">
    <source>
        <dbReference type="ARBA" id="ARBA00022605"/>
    </source>
</evidence>
<dbReference type="UniPathway" id="UPA00135">
    <property type="reaction ID" value="UER00196"/>
</dbReference>
<dbReference type="NCBIfam" id="TIGR01327">
    <property type="entry name" value="PGDH"/>
    <property type="match status" value="1"/>
</dbReference>
<dbReference type="InterPro" id="IPR036291">
    <property type="entry name" value="NAD(P)-bd_dom_sf"/>
</dbReference>
<keyword evidence="6 11" id="KW-0560">Oxidoreductase</keyword>
<keyword evidence="5 11" id="KW-0028">Amino-acid biosynthesis</keyword>
<dbReference type="SUPFAM" id="SSF52283">
    <property type="entry name" value="Formate/glycerate dehydrogenase catalytic domain-like"/>
    <property type="match status" value="1"/>
</dbReference>
<feature type="domain" description="ACT" evidence="12">
    <location>
        <begin position="456"/>
        <end position="528"/>
    </location>
</feature>
<dbReference type="Pfam" id="PF01842">
    <property type="entry name" value="ACT"/>
    <property type="match status" value="1"/>
</dbReference>
<evidence type="ECO:0000313" key="13">
    <source>
        <dbReference type="EMBL" id="ABA90350.1"/>
    </source>
</evidence>
<dbReference type="PANTHER" id="PTHR42789">
    <property type="entry name" value="D-ISOMER SPECIFIC 2-HYDROXYACID DEHYDROGENASE FAMILY PROTEIN (AFU_ORTHOLOGUE AFUA_6G10090)"/>
    <property type="match status" value="1"/>
</dbReference>
<dbReference type="InterPro" id="IPR006139">
    <property type="entry name" value="D-isomer_2_OHA_DH_cat_dom"/>
</dbReference>
<dbReference type="SUPFAM" id="SSF143548">
    <property type="entry name" value="Serine metabolism enzymes domain"/>
    <property type="match status" value="1"/>
</dbReference>
<dbReference type="AlphaFoldDB" id="Q39ZV7"/>
<dbReference type="CDD" id="cd04902">
    <property type="entry name" value="ACT_3PGDH-xct"/>
    <property type="match status" value="1"/>
</dbReference>
<dbReference type="EMBL" id="CP000142">
    <property type="protein sequence ID" value="ABA90350.1"/>
    <property type="molecule type" value="Genomic_DNA"/>
</dbReference>
<dbReference type="InterPro" id="IPR045626">
    <property type="entry name" value="PGDH_ASB_dom"/>
</dbReference>
<evidence type="ECO:0000259" key="12">
    <source>
        <dbReference type="PROSITE" id="PS51671"/>
    </source>
</evidence>
<dbReference type="FunFam" id="3.40.50.720:FF:000021">
    <property type="entry name" value="D-3-phosphoglycerate dehydrogenase"/>
    <property type="match status" value="1"/>
</dbReference>
<organism evidence="13 14">
    <name type="scientific">Syntrophotalea carbinolica (strain DSM 2380 / NBRC 103641 / GraBd1)</name>
    <name type="common">Pelobacter carbinolicus</name>
    <dbReference type="NCBI Taxonomy" id="338963"/>
    <lineage>
        <taxon>Bacteria</taxon>
        <taxon>Pseudomonadati</taxon>
        <taxon>Thermodesulfobacteriota</taxon>
        <taxon>Desulfuromonadia</taxon>
        <taxon>Desulfuromonadales</taxon>
        <taxon>Syntrophotaleaceae</taxon>
        <taxon>Syntrophotalea</taxon>
    </lineage>
</organism>
<comment type="similarity">
    <text evidence="3 11">Belongs to the D-isomer specific 2-hydroxyacid dehydrogenase family.</text>
</comment>
<evidence type="ECO:0000256" key="3">
    <source>
        <dbReference type="ARBA" id="ARBA00005854"/>
    </source>
</evidence>
<dbReference type="InterPro" id="IPR045865">
    <property type="entry name" value="ACT-like_dom_sf"/>
</dbReference>
<dbReference type="PANTHER" id="PTHR42789:SF1">
    <property type="entry name" value="D-ISOMER SPECIFIC 2-HYDROXYACID DEHYDROGENASE FAMILY PROTEIN (AFU_ORTHOLOGUE AFUA_6G10090)"/>
    <property type="match status" value="1"/>
</dbReference>
<dbReference type="Gene3D" id="3.30.1330.90">
    <property type="entry name" value="D-3-phosphoglycerate dehydrogenase, domain 3"/>
    <property type="match status" value="1"/>
</dbReference>
<dbReference type="InterPro" id="IPR029753">
    <property type="entry name" value="D-isomer_DH_CS"/>
</dbReference>
<dbReference type="GO" id="GO:0051287">
    <property type="term" value="F:NAD binding"/>
    <property type="evidence" value="ECO:0007669"/>
    <property type="project" value="UniProtKB-UniRule"/>
</dbReference>
<keyword evidence="7 11" id="KW-0520">NAD</keyword>
<dbReference type="PROSITE" id="PS51671">
    <property type="entry name" value="ACT"/>
    <property type="match status" value="1"/>
</dbReference>
<dbReference type="GO" id="GO:0006564">
    <property type="term" value="P:L-serine biosynthetic process"/>
    <property type="evidence" value="ECO:0007669"/>
    <property type="project" value="UniProtKB-UniRule"/>
</dbReference>
<dbReference type="EC" id="1.1.1.95" evidence="11"/>
<evidence type="ECO:0000313" key="14">
    <source>
        <dbReference type="Proteomes" id="UP000002534"/>
    </source>
</evidence>
<dbReference type="InterPro" id="IPR002912">
    <property type="entry name" value="ACT_dom"/>
</dbReference>
<reference evidence="14" key="1">
    <citation type="submission" date="2005-10" db="EMBL/GenBank/DDBJ databases">
        <title>Complete sequence of Pelobacter carbinolicus DSM 2380.</title>
        <authorList>
            <person name="Copeland A."/>
            <person name="Lucas S."/>
            <person name="Lapidus A."/>
            <person name="Barry K."/>
            <person name="Detter J.C."/>
            <person name="Glavina T."/>
            <person name="Hammon N."/>
            <person name="Israni S."/>
            <person name="Pitluck S."/>
            <person name="Chertkov O."/>
            <person name="Schmutz J."/>
            <person name="Larimer F."/>
            <person name="Land M."/>
            <person name="Kyrpides N."/>
            <person name="Ivanova N."/>
            <person name="Richardson P."/>
        </authorList>
    </citation>
    <scope>NUCLEOTIDE SEQUENCE [LARGE SCALE GENOMIC DNA]</scope>
    <source>
        <strain evidence="14">DSM 2380 / NBRC 103641 / GraBd1</strain>
    </source>
</reference>
<evidence type="ECO:0000256" key="10">
    <source>
        <dbReference type="ARBA" id="ARBA00048731"/>
    </source>
</evidence>
<accession>Q39ZV7</accession>
<comment type="catalytic activity">
    <reaction evidence="9">
        <text>(R)-2-hydroxyglutarate + NAD(+) = 2-oxoglutarate + NADH + H(+)</text>
        <dbReference type="Rhea" id="RHEA:49612"/>
        <dbReference type="ChEBI" id="CHEBI:15378"/>
        <dbReference type="ChEBI" id="CHEBI:15801"/>
        <dbReference type="ChEBI" id="CHEBI:16810"/>
        <dbReference type="ChEBI" id="CHEBI:57540"/>
        <dbReference type="ChEBI" id="CHEBI:57945"/>
        <dbReference type="EC" id="1.1.1.399"/>
    </reaction>
</comment>
<dbReference type="Pfam" id="PF00389">
    <property type="entry name" value="2-Hacid_dh"/>
    <property type="match status" value="1"/>
</dbReference>
<dbReference type="GO" id="GO:0004617">
    <property type="term" value="F:phosphoglycerate dehydrogenase activity"/>
    <property type="evidence" value="ECO:0007669"/>
    <property type="project" value="UniProtKB-UniRule"/>
</dbReference>
<dbReference type="PROSITE" id="PS00671">
    <property type="entry name" value="D_2_HYDROXYACID_DH_3"/>
    <property type="match status" value="1"/>
</dbReference>
<keyword evidence="8 11" id="KW-0718">Serine biosynthesis</keyword>
<keyword evidence="14" id="KW-1185">Reference proteome</keyword>
<dbReference type="SUPFAM" id="SSF55021">
    <property type="entry name" value="ACT-like"/>
    <property type="match status" value="1"/>
</dbReference>
<dbReference type="Proteomes" id="UP000002534">
    <property type="component" value="Chromosome"/>
</dbReference>
<sequence length="535" mass="58071">MKVLITDEISQEGLQPLLDDPRIEIEVRLGLAPEELYRIVGRFDALITRSGTTVDEALLEHCRNLKIVARAGVGIDNVDVDAASSRGIIVVNAPYGNVNSAAEHTMAVMLSLCRNVPVANTSLKQGEWQRAPFTGCELKDKTLGIIGLGKVGGRVALRAKAFEMNVIACDPYISPKRAEDLGVKLVSKEDIVRYADIITLHCPRNEETIDMLNARHFDAMKDGVIIVNVARGEIVNEAAMLAAMQSGKVRGAAFDVFSEEPPRSDLVKQLIAHPRMIVTPHLGANTFEAQKNVAVDVSKEIVRYLDGQPLDSAVNIPRFDADLMQVMQPFLSLIQQMGEFIVQLAPANPSKVTFSYNGKLARYDCAPLTVCGLASLLNRSTEQDVNMVNSQLIAEQMGISVETVCSTEAESFSNLITITMTTPAGKRTVAGTIFEGIPKIVKMRDFNTDFQPEEHMLVISYADKPGLIGKIGTILGEAGINIGSMNLGRRAKSGEAMVVLSLDTPAPAEVLEQLATSIDAAFIRSIHMENGICDN</sequence>
<dbReference type="KEGG" id="pca:Pcar_3115"/>
<comment type="catalytic activity">
    <reaction evidence="10 11">
        <text>(2R)-3-phosphoglycerate + NAD(+) = 3-phosphooxypyruvate + NADH + H(+)</text>
        <dbReference type="Rhea" id="RHEA:12641"/>
        <dbReference type="ChEBI" id="CHEBI:15378"/>
        <dbReference type="ChEBI" id="CHEBI:18110"/>
        <dbReference type="ChEBI" id="CHEBI:57540"/>
        <dbReference type="ChEBI" id="CHEBI:57945"/>
        <dbReference type="ChEBI" id="CHEBI:58272"/>
        <dbReference type="EC" id="1.1.1.95"/>
    </reaction>
</comment>
<dbReference type="RefSeq" id="WP_011342910.1">
    <property type="nucleotide sequence ID" value="NC_007498.2"/>
</dbReference>
<evidence type="ECO:0000256" key="4">
    <source>
        <dbReference type="ARBA" id="ARBA00021582"/>
    </source>
</evidence>
<dbReference type="InterPro" id="IPR006236">
    <property type="entry name" value="PGDH"/>
</dbReference>
<proteinExistence type="inferred from homology"/>
<evidence type="ECO:0000256" key="9">
    <source>
        <dbReference type="ARBA" id="ARBA00048126"/>
    </source>
</evidence>
<evidence type="ECO:0000256" key="6">
    <source>
        <dbReference type="ARBA" id="ARBA00023002"/>
    </source>
</evidence>
<dbReference type="PROSITE" id="PS00065">
    <property type="entry name" value="D_2_HYDROXYACID_DH_1"/>
    <property type="match status" value="1"/>
</dbReference>
<gene>
    <name evidence="13" type="primary">serA-2</name>
    <name evidence="13" type="ordered locus">Pcar_3115</name>
</gene>
<dbReference type="eggNOG" id="COG0111">
    <property type="taxonomic scope" value="Bacteria"/>
</dbReference>
<evidence type="ECO:0000256" key="8">
    <source>
        <dbReference type="ARBA" id="ARBA00023299"/>
    </source>
</evidence>
<dbReference type="Pfam" id="PF02826">
    <property type="entry name" value="2-Hacid_dh_C"/>
    <property type="match status" value="1"/>
</dbReference>
<reference evidence="13 14" key="2">
    <citation type="journal article" date="2012" name="BMC Genomics">
        <title>The genome of Pelobacter carbinolicus reveals surprising metabolic capabilities and physiological features.</title>
        <authorList>
            <person name="Aklujkar M."/>
            <person name="Haveman S.A."/>
            <person name="Didonato R.Jr."/>
            <person name="Chertkov O."/>
            <person name="Han C.S."/>
            <person name="Land M.L."/>
            <person name="Brown P."/>
            <person name="Lovley D.R."/>
        </authorList>
    </citation>
    <scope>NUCLEOTIDE SEQUENCE [LARGE SCALE GENOMIC DNA]</scope>
    <source>
        <strain evidence="14">DSM 2380 / NBRC 103641 / GraBd1</strain>
    </source>
</reference>
<dbReference type="STRING" id="338963.Pcar_3115"/>
<dbReference type="Gene3D" id="3.40.50.720">
    <property type="entry name" value="NAD(P)-binding Rossmann-like Domain"/>
    <property type="match status" value="2"/>
</dbReference>
<evidence type="ECO:0000256" key="2">
    <source>
        <dbReference type="ARBA" id="ARBA00005216"/>
    </source>
</evidence>